<evidence type="ECO:0000313" key="1">
    <source>
        <dbReference type="EMBL" id="MCQ1539097.1"/>
    </source>
</evidence>
<dbReference type="RefSeq" id="WP_255333060.1">
    <property type="nucleotide sequence ID" value="NZ_VOTZ01000019.1"/>
</dbReference>
<comment type="caution">
    <text evidence="1">The sequence shown here is derived from an EMBL/GenBank/DDBJ whole genome shotgun (WGS) entry which is preliminary data.</text>
</comment>
<evidence type="ECO:0008006" key="3">
    <source>
        <dbReference type="Google" id="ProtNLM"/>
    </source>
</evidence>
<name>A0ABD4TJI9_9EURY</name>
<dbReference type="Proteomes" id="UP001524383">
    <property type="component" value="Unassembled WGS sequence"/>
</dbReference>
<dbReference type="EMBL" id="VOTZ01000019">
    <property type="protein sequence ID" value="MCQ1539097.1"/>
    <property type="molecule type" value="Genomic_DNA"/>
</dbReference>
<protein>
    <recommendedName>
        <fullName evidence="3">Dockerin domain-containing protein</fullName>
    </recommendedName>
</protein>
<gene>
    <name evidence="1" type="ORF">FTO68_08905</name>
</gene>
<accession>A0ABD4TJI9</accession>
<dbReference type="SUPFAM" id="SSF63446">
    <property type="entry name" value="Type I dockerin domain"/>
    <property type="match status" value="1"/>
</dbReference>
<dbReference type="Gene3D" id="1.10.1330.10">
    <property type="entry name" value="Dockerin domain"/>
    <property type="match status" value="1"/>
</dbReference>
<dbReference type="InterPro" id="IPR036439">
    <property type="entry name" value="Dockerin_dom_sf"/>
</dbReference>
<dbReference type="AlphaFoldDB" id="A0ABD4TJI9"/>
<sequence>MMPIKNNSKAVFTTILLMGIAIGAIIPVALASSIPLLPCEISGTVTINGEPAPAGTIVVAYIDNLERGRIIIRTSGIFGGTGAFDERIVIQGEGDDLGKMITFLVNDIPANNTIPFVSGESYQIDLDARLLRGDLNQNDRIDIGDVAKVAWMAAGLIDPDPAADFNSDGGVDAADAARIAYYYVGKNQVL</sequence>
<proteinExistence type="predicted"/>
<evidence type="ECO:0000313" key="2">
    <source>
        <dbReference type="Proteomes" id="UP001524383"/>
    </source>
</evidence>
<keyword evidence="2" id="KW-1185">Reference proteome</keyword>
<reference evidence="1 2" key="1">
    <citation type="submission" date="2019-08" db="EMBL/GenBank/DDBJ databases">
        <authorList>
            <person name="Chen S.-C."/>
            <person name="Lai M.-C."/>
            <person name="You Y.-T."/>
        </authorList>
    </citation>
    <scope>NUCLEOTIDE SEQUENCE [LARGE SCALE GENOMIC DNA]</scope>
    <source>
        <strain evidence="1 2">P2F9704a</strain>
    </source>
</reference>
<organism evidence="1 2">
    <name type="scientific">Methanocalculus taiwanensis</name>
    <dbReference type="NCBI Taxonomy" id="106207"/>
    <lineage>
        <taxon>Archaea</taxon>
        <taxon>Methanobacteriati</taxon>
        <taxon>Methanobacteriota</taxon>
        <taxon>Stenosarchaea group</taxon>
        <taxon>Methanomicrobia</taxon>
        <taxon>Methanomicrobiales</taxon>
        <taxon>Methanocalculaceae</taxon>
        <taxon>Methanocalculus</taxon>
    </lineage>
</organism>